<reference evidence="7 8" key="1">
    <citation type="journal article" date="2016" name="Nat. Commun.">
        <title>Thousands of microbial genomes shed light on interconnected biogeochemical processes in an aquifer system.</title>
        <authorList>
            <person name="Anantharaman K."/>
            <person name="Brown C.T."/>
            <person name="Hug L.A."/>
            <person name="Sharon I."/>
            <person name="Castelle C.J."/>
            <person name="Probst A.J."/>
            <person name="Thomas B.C."/>
            <person name="Singh A."/>
            <person name="Wilkins M.J."/>
            <person name="Karaoz U."/>
            <person name="Brodie E.L."/>
            <person name="Williams K.H."/>
            <person name="Hubbard S.S."/>
            <person name="Banfield J.F."/>
        </authorList>
    </citation>
    <scope>NUCLEOTIDE SEQUENCE [LARGE SCALE GENOMIC DNA]</scope>
</reference>
<gene>
    <name evidence="7" type="ORF">A3H61_00935</name>
</gene>
<evidence type="ECO:0000313" key="8">
    <source>
        <dbReference type="Proteomes" id="UP000178315"/>
    </source>
</evidence>
<name>A0A1G2A8V1_9BACT</name>
<feature type="transmembrane region" description="Helical" evidence="6">
    <location>
        <begin position="100"/>
        <end position="125"/>
    </location>
</feature>
<feature type="transmembrane region" description="Helical" evidence="6">
    <location>
        <begin position="54"/>
        <end position="71"/>
    </location>
</feature>
<dbReference type="PANTHER" id="PTHR30294:SF29">
    <property type="entry name" value="MULTIDRUG ABC TRANSPORTER PERMEASE YBHS-RELATED"/>
    <property type="match status" value="1"/>
</dbReference>
<evidence type="ECO:0000256" key="1">
    <source>
        <dbReference type="ARBA" id="ARBA00004651"/>
    </source>
</evidence>
<feature type="transmembrane region" description="Helical" evidence="6">
    <location>
        <begin position="208"/>
        <end position="227"/>
    </location>
</feature>
<evidence type="ECO:0000256" key="4">
    <source>
        <dbReference type="ARBA" id="ARBA00022989"/>
    </source>
</evidence>
<sequence>MHNIIAIFKKELRSYFNSPIAYIFLVVFLVIANWLFFGSFFLNGQVTLRPFFSLIPWIFLIILPALTMRLWSDEKKGGGMELLLTLPIRDSEAVFGKFKAACAILCITLFLTAPTALTVVFLGNIDGGEIIGGYIGAYLLGCSIIALGAFMSSITKNQIVAFLLSVALSFIFLIIGQDYTLAPFSGLIASILNFVSFLPHYQTLSGGLISGGDVVYFIGMIFFFLFLNTKVLESRQYRG</sequence>
<evidence type="ECO:0000313" key="7">
    <source>
        <dbReference type="EMBL" id="OGY73284.1"/>
    </source>
</evidence>
<dbReference type="EMBL" id="MHJU01000014">
    <property type="protein sequence ID" value="OGY73284.1"/>
    <property type="molecule type" value="Genomic_DNA"/>
</dbReference>
<dbReference type="InterPro" id="IPR051449">
    <property type="entry name" value="ABC-2_transporter_component"/>
</dbReference>
<dbReference type="AlphaFoldDB" id="A0A1G2A8V1"/>
<evidence type="ECO:0000256" key="5">
    <source>
        <dbReference type="ARBA" id="ARBA00023136"/>
    </source>
</evidence>
<dbReference type="GO" id="GO:0005886">
    <property type="term" value="C:plasma membrane"/>
    <property type="evidence" value="ECO:0007669"/>
    <property type="project" value="UniProtKB-SubCell"/>
</dbReference>
<dbReference type="Pfam" id="PF12679">
    <property type="entry name" value="ABC2_membrane_2"/>
    <property type="match status" value="1"/>
</dbReference>
<comment type="caution">
    <text evidence="7">The sequence shown here is derived from an EMBL/GenBank/DDBJ whole genome shotgun (WGS) entry which is preliminary data.</text>
</comment>
<keyword evidence="2" id="KW-1003">Cell membrane</keyword>
<keyword evidence="5 6" id="KW-0472">Membrane</keyword>
<keyword evidence="4 6" id="KW-1133">Transmembrane helix</keyword>
<feature type="transmembrane region" description="Helical" evidence="6">
    <location>
        <begin position="131"/>
        <end position="152"/>
    </location>
</feature>
<evidence type="ECO:0000256" key="3">
    <source>
        <dbReference type="ARBA" id="ARBA00022692"/>
    </source>
</evidence>
<comment type="subcellular location">
    <subcellularLocation>
        <location evidence="1">Cell membrane</location>
        <topology evidence="1">Multi-pass membrane protein</topology>
    </subcellularLocation>
</comment>
<evidence type="ECO:0000256" key="2">
    <source>
        <dbReference type="ARBA" id="ARBA00022475"/>
    </source>
</evidence>
<dbReference type="Proteomes" id="UP000178315">
    <property type="component" value="Unassembled WGS sequence"/>
</dbReference>
<dbReference type="PANTHER" id="PTHR30294">
    <property type="entry name" value="MEMBRANE COMPONENT OF ABC TRANSPORTER YHHJ-RELATED"/>
    <property type="match status" value="1"/>
</dbReference>
<dbReference type="GO" id="GO:0140359">
    <property type="term" value="F:ABC-type transporter activity"/>
    <property type="evidence" value="ECO:0007669"/>
    <property type="project" value="InterPro"/>
</dbReference>
<evidence type="ECO:0008006" key="9">
    <source>
        <dbReference type="Google" id="ProtNLM"/>
    </source>
</evidence>
<proteinExistence type="predicted"/>
<keyword evidence="3 6" id="KW-0812">Transmembrane</keyword>
<feature type="transmembrane region" description="Helical" evidence="6">
    <location>
        <begin position="159"/>
        <end position="175"/>
    </location>
</feature>
<feature type="transmembrane region" description="Helical" evidence="6">
    <location>
        <begin position="20"/>
        <end position="42"/>
    </location>
</feature>
<protein>
    <recommendedName>
        <fullName evidence="9">ABC transporter</fullName>
    </recommendedName>
</protein>
<organism evidence="7 8">
    <name type="scientific">Candidatus Jacksonbacteria bacterium RIFCSPLOWO2_02_FULL_44_20</name>
    <dbReference type="NCBI Taxonomy" id="1798460"/>
    <lineage>
        <taxon>Bacteria</taxon>
        <taxon>Candidatus Jacksoniibacteriota</taxon>
    </lineage>
</organism>
<evidence type="ECO:0000256" key="6">
    <source>
        <dbReference type="SAM" id="Phobius"/>
    </source>
</evidence>
<accession>A0A1G2A8V1</accession>